<dbReference type="OrthoDB" id="9770043at2"/>
<comment type="caution">
    <text evidence="4">The sequence shown here is derived from an EMBL/GenBank/DDBJ whole genome shotgun (WGS) entry which is preliminary data.</text>
</comment>
<sequence>MRHRVLAAVAVCGAGLLLAGCTAAPAPAPATTTAAPATSAAPPSAPASTTPAPGAPTAAATIAGAPQQVAADLDAPWSVVFRNGTPLVSERNSGQILELAPDGSSRSIGTVEGVAARGESGLLGLAVGSQGDLYVYSTAEDGNRVQRFPVSGEPGSLSLGRPDTLLDRIPSANIHDGGRIAFGPDGMLYVTAGDASRRDSAQDRGSLAGKILRMTPDGDAPADNPFPGSLVYSYGHRNPQGMAWAEDGTMFATEFGQNTWDELNIITPGANYGWPTVEGIAAREGFVDPVQQWRPGAASPSGMAHAGGTLFVANLRGQVLRSVPVSDPTSSTEHFSREYGRIRDVAVAPDGKLWFLTNNTDGRGRPQPGDDRILAVDLAEG</sequence>
<protein>
    <submittedName>
        <fullName evidence="4">PQQ-dependent sugar dehydrogenase</fullName>
    </submittedName>
</protein>
<feature type="signal peptide" evidence="2">
    <location>
        <begin position="1"/>
        <end position="23"/>
    </location>
</feature>
<dbReference type="PANTHER" id="PTHR19328">
    <property type="entry name" value="HEDGEHOG-INTERACTING PROTEIN"/>
    <property type="match status" value="1"/>
</dbReference>
<evidence type="ECO:0000313" key="5">
    <source>
        <dbReference type="Proteomes" id="UP000294621"/>
    </source>
</evidence>
<dbReference type="Pfam" id="PF07995">
    <property type="entry name" value="GSDH"/>
    <property type="match status" value="1"/>
</dbReference>
<evidence type="ECO:0000256" key="2">
    <source>
        <dbReference type="SAM" id="SignalP"/>
    </source>
</evidence>
<proteinExistence type="predicted"/>
<feature type="region of interest" description="Disordered" evidence="1">
    <location>
        <begin position="27"/>
        <end position="58"/>
    </location>
</feature>
<dbReference type="AlphaFoldDB" id="A0A4R5Y3C3"/>
<dbReference type="InterPro" id="IPR012938">
    <property type="entry name" value="Glc/Sorbosone_DH"/>
</dbReference>
<accession>A0A4R5Y3C3</accession>
<reference evidence="4 5" key="1">
    <citation type="submission" date="2019-03" db="EMBL/GenBank/DDBJ databases">
        <title>Genome Sequencing and Assembly of Various Microbes Isolated from Partially Reclaimed Soil and Acid Mine Drainage (AMD) Site.</title>
        <authorList>
            <person name="Steinbock B."/>
            <person name="Bechtold R."/>
            <person name="Sevigny J.L."/>
            <person name="Thomas D."/>
            <person name="Cuthill L.R."/>
            <person name="Aveiro Johannsen E.J."/>
            <person name="Thomas K."/>
            <person name="Ghosh A."/>
        </authorList>
    </citation>
    <scope>NUCLEOTIDE SEQUENCE [LARGE SCALE GENOMIC DNA]</scope>
    <source>
        <strain evidence="4 5">S-A1</strain>
    </source>
</reference>
<dbReference type="Proteomes" id="UP000294621">
    <property type="component" value="Unassembled WGS sequence"/>
</dbReference>
<feature type="domain" description="Glucose/Sorbosone dehydrogenase" evidence="3">
    <location>
        <begin position="73"/>
        <end position="363"/>
    </location>
</feature>
<organism evidence="4 5">
    <name type="scientific">Arthrobacter nitrophenolicus</name>
    <dbReference type="NCBI Taxonomy" id="683150"/>
    <lineage>
        <taxon>Bacteria</taxon>
        <taxon>Bacillati</taxon>
        <taxon>Actinomycetota</taxon>
        <taxon>Actinomycetes</taxon>
        <taxon>Micrococcales</taxon>
        <taxon>Micrococcaceae</taxon>
        <taxon>Arthrobacter</taxon>
    </lineage>
</organism>
<evidence type="ECO:0000256" key="1">
    <source>
        <dbReference type="SAM" id="MobiDB-lite"/>
    </source>
</evidence>
<evidence type="ECO:0000259" key="3">
    <source>
        <dbReference type="Pfam" id="PF07995"/>
    </source>
</evidence>
<dbReference type="RefSeq" id="WP_133348066.1">
    <property type="nucleotide sequence ID" value="NZ_SMZQ01000003.1"/>
</dbReference>
<dbReference type="InterPro" id="IPR011042">
    <property type="entry name" value="6-blade_b-propeller_TolB-like"/>
</dbReference>
<dbReference type="Gene3D" id="2.120.10.30">
    <property type="entry name" value="TolB, C-terminal domain"/>
    <property type="match status" value="1"/>
</dbReference>
<keyword evidence="2" id="KW-0732">Signal</keyword>
<dbReference type="PANTHER" id="PTHR19328:SF13">
    <property type="entry name" value="HIPL1 PROTEIN"/>
    <property type="match status" value="1"/>
</dbReference>
<dbReference type="EMBL" id="SMZQ01000003">
    <property type="protein sequence ID" value="TDL38914.1"/>
    <property type="molecule type" value="Genomic_DNA"/>
</dbReference>
<feature type="chain" id="PRO_5039591498" evidence="2">
    <location>
        <begin position="24"/>
        <end position="381"/>
    </location>
</feature>
<dbReference type="SUPFAM" id="SSF50952">
    <property type="entry name" value="Soluble quinoprotein glucose dehydrogenase"/>
    <property type="match status" value="1"/>
</dbReference>
<name>A0A4R5Y3C3_9MICC</name>
<dbReference type="PROSITE" id="PS51257">
    <property type="entry name" value="PROKAR_LIPOPROTEIN"/>
    <property type="match status" value="1"/>
</dbReference>
<evidence type="ECO:0000313" key="4">
    <source>
        <dbReference type="EMBL" id="TDL38914.1"/>
    </source>
</evidence>
<dbReference type="InterPro" id="IPR011041">
    <property type="entry name" value="Quinoprot_gluc/sorb_DH_b-prop"/>
</dbReference>
<gene>
    <name evidence="4" type="ORF">E2R57_08280</name>
</gene>